<dbReference type="Gene3D" id="3.40.50.300">
    <property type="entry name" value="P-loop containing nucleotide triphosphate hydrolases"/>
    <property type="match status" value="2"/>
</dbReference>
<dbReference type="PANTHER" id="PTHR32182">
    <property type="entry name" value="DNA REPLICATION AND REPAIR PROTEIN RECF"/>
    <property type="match status" value="1"/>
</dbReference>
<dbReference type="GeneID" id="78380851"/>
<dbReference type="eggNOG" id="COG0419">
    <property type="taxonomic scope" value="Bacteria"/>
</dbReference>
<sequence>MDQYISEFLYNNYHDENYALKLLAWLIIDKKNTASSINRRLTYAIENQDVMKNKIYLRKLDRYKNFYETHLVNLPQSTTINNKRISTLQISDFRGFGKLSDEDKGIKIKFNKLNNIFFAPNGGGKSSLCEALEYQTTGDIKEAGRRKTSIKNYIKRNGKHSITLLDHSNRDIKANPDYNFNFIDRNRLQEFSLLGSSDTKFGERDVLAALVGLESFDSFLGTLVSPRSFNALSFRQMNSANALESLNLELIKYKKLSNDNHKELLQIKKDILIKLGCNYHKSPISQIDNIIRIKHPHLKKYLVKLETKKEQITKGIPSVEISLVKSSKIINVLSKLIDRKKSIDKKLDAIIYNDKLIKLHTLSKELLEDIPFEKCPLCNTPNDKSAKNPLENSKEILKSYIKVTTLQKCRINTKDNIKKYLDAILQTLRAFLISPVNTVIKTDFGKLSEISNSLPTLCDDEIKSTLSFIHTELIGCESLEFYNETTVQHNSKLKNIEASLTLLNVKIDSVSRSLDEIRDLISAYKAKNQNKNKKKEAFDSLLNKISSEKEKHSREVERNLFLQKLNDEYSNFHALAYTFKRIKESQILAGIEGSIVHYYNEINKHDDDSEKLDSLSFIYDPSLSSYRIQLDINGEQADAFVRLSEGHLKSLGLSVLLALAKKKKSQFIVFDDVVNAIDTEHRSNIINTFLTDPYIKKTQKIITTHDKLFWELYSNREKSLGNGEFSSFILNCYPHGIHYEERDISFEGKISDSLEHYDIRQALIYCRIWFESLAAKHCVTSGLSLTASFSERDYQKPNFIKISLEKMYAVLTDSLGDKLENINLIKNDFLSWGAQNQEHHAFSENNYNIIHSKTSQEIQVIFDAIRKFNIQLSPQSSLVSLQDKLAALNIRINGVNTKIDNANPGTPADILHQWNNTKAKLERDKIKVEEMKNYCENLLL</sequence>
<dbReference type="PANTHER" id="PTHR32182:SF22">
    <property type="entry name" value="ATP-DEPENDENT ENDONUCLEASE, OLD FAMILY-RELATED"/>
    <property type="match status" value="1"/>
</dbReference>
<accession>A0A085GQ47</accession>
<dbReference type="Proteomes" id="UP000028640">
    <property type="component" value="Unassembled WGS sequence"/>
</dbReference>
<feature type="coiled-coil region" evidence="1">
    <location>
        <begin position="878"/>
        <end position="931"/>
    </location>
</feature>
<organism evidence="2 3">
    <name type="scientific">Ewingella americana (strain ATCC 33852 / DSM 4580 / CCUG 14506 / JCM 5911 / LMG 7869 / NCTC 12157 / CDC 1468-78)</name>
    <dbReference type="NCBI Taxonomy" id="910964"/>
    <lineage>
        <taxon>Bacteria</taxon>
        <taxon>Pseudomonadati</taxon>
        <taxon>Pseudomonadota</taxon>
        <taxon>Gammaproteobacteria</taxon>
        <taxon>Enterobacterales</taxon>
        <taxon>Yersiniaceae</taxon>
        <taxon>Ewingella</taxon>
    </lineage>
</organism>
<dbReference type="InterPro" id="IPR027417">
    <property type="entry name" value="P-loop_NTPase"/>
</dbReference>
<keyword evidence="3" id="KW-1185">Reference proteome</keyword>
<dbReference type="EMBL" id="JMPJ01000017">
    <property type="protein sequence ID" value="KFC85842.1"/>
    <property type="molecule type" value="Genomic_DNA"/>
</dbReference>
<dbReference type="RefSeq" id="WP_034787266.1">
    <property type="nucleotide sequence ID" value="NZ_JMPJ01000017.1"/>
</dbReference>
<dbReference type="OrthoDB" id="8670240at2"/>
<gene>
    <name evidence="2" type="ORF">GEAM_0318</name>
</gene>
<evidence type="ECO:0000256" key="1">
    <source>
        <dbReference type="SAM" id="Coils"/>
    </source>
</evidence>
<dbReference type="GO" id="GO:0006302">
    <property type="term" value="P:double-strand break repair"/>
    <property type="evidence" value="ECO:0007669"/>
    <property type="project" value="TreeGrafter"/>
</dbReference>
<evidence type="ECO:0000313" key="3">
    <source>
        <dbReference type="Proteomes" id="UP000028640"/>
    </source>
</evidence>
<dbReference type="GO" id="GO:0000731">
    <property type="term" value="P:DNA synthesis involved in DNA repair"/>
    <property type="evidence" value="ECO:0007669"/>
    <property type="project" value="TreeGrafter"/>
</dbReference>
<comment type="caution">
    <text evidence="2">The sequence shown here is derived from an EMBL/GenBank/DDBJ whole genome shotgun (WGS) entry which is preliminary data.</text>
</comment>
<reference evidence="2 3" key="1">
    <citation type="submission" date="2014-05" db="EMBL/GenBank/DDBJ databases">
        <title>ATOL: Assembling a taxonomically balanced genome-scale reconstruction of the evolutionary history of the Enterobacteriaceae.</title>
        <authorList>
            <person name="Plunkett G.III."/>
            <person name="Neeno-Eckwall E.C."/>
            <person name="Glasner J.D."/>
            <person name="Perna N.T."/>
        </authorList>
    </citation>
    <scope>NUCLEOTIDE SEQUENCE [LARGE SCALE GENOMIC DNA]</scope>
    <source>
        <strain evidence="2 3">ATCC 33852</strain>
    </source>
</reference>
<protein>
    <submittedName>
        <fullName evidence="2">DNA repair ATPase</fullName>
    </submittedName>
</protein>
<name>A0A085GQ47_EWIA3</name>
<dbReference type="STRING" id="910964.GEAM_0318"/>
<proteinExistence type="predicted"/>
<evidence type="ECO:0000313" key="2">
    <source>
        <dbReference type="EMBL" id="KFC85842.1"/>
    </source>
</evidence>
<dbReference type="SUPFAM" id="SSF52540">
    <property type="entry name" value="P-loop containing nucleoside triphosphate hydrolases"/>
    <property type="match status" value="1"/>
</dbReference>
<keyword evidence="1" id="KW-0175">Coiled coil</keyword>
<dbReference type="AlphaFoldDB" id="A0A085GQ47"/>